<proteinExistence type="predicted"/>
<evidence type="ECO:0000313" key="2">
    <source>
        <dbReference type="Proteomes" id="UP000703893"/>
    </source>
</evidence>
<accession>A0A937X2J7</accession>
<evidence type="ECO:0000313" key="1">
    <source>
        <dbReference type="EMBL" id="MBM3274108.1"/>
    </source>
</evidence>
<protein>
    <submittedName>
        <fullName evidence="1">Uncharacterized protein</fullName>
    </submittedName>
</protein>
<dbReference type="EMBL" id="VGJX01000122">
    <property type="protein sequence ID" value="MBM3274108.1"/>
    <property type="molecule type" value="Genomic_DNA"/>
</dbReference>
<organism evidence="1 2">
    <name type="scientific">Candidatus Tanganyikabacteria bacterium</name>
    <dbReference type="NCBI Taxonomy" id="2961651"/>
    <lineage>
        <taxon>Bacteria</taxon>
        <taxon>Bacillati</taxon>
        <taxon>Candidatus Sericytochromatia</taxon>
        <taxon>Candidatus Tanganyikabacteria</taxon>
    </lineage>
</organism>
<sequence length="479" mass="49646">MLFNVAASTKVLTGAKVLKFTASADPAITAAAKGVPLPASTGQVKEAGASGYKGKVTVDRSDVLSNSNPQHVVDDAHAMLALNAGLEAKALAKLSPADQARYRNVMAKLGDKAIARAVLQDWLIQQALGGHGALPATGDLKGLMAFGGRSLTGNLLNQLDALANQPLAAAIDQASLLSETIREVANPSTQHQESRNSCAMTTACIKLCLENPGEYVRLVAGVASPGGSVKLKNGGTIRRVSDWQLEDGGRSTTGKLLCPALMTYANPGYSNSKDKAKYLGAFEYDGTGPGNWKRATEAILGRGVDETIITFANHEEILGELAKQANSGKSVPVSFNSKHVCLVTGVSGDRVHLINPHGEFISISKKDFCKQVDAVLFERGSLPGQIFNDTNPGRALGNGIANADVGLQQLNPIKIVGGMVQAIGGGVIGGVVAGAGKYTEKGGDWVLGQSKKLWNKGVLGKIAAVPVAAVGGLVKGLGW</sequence>
<comment type="caution">
    <text evidence="1">The sequence shown here is derived from an EMBL/GenBank/DDBJ whole genome shotgun (WGS) entry which is preliminary data.</text>
</comment>
<gene>
    <name evidence="1" type="ORF">FJZ00_03070</name>
</gene>
<feature type="non-terminal residue" evidence="1">
    <location>
        <position position="479"/>
    </location>
</feature>
<dbReference type="AlphaFoldDB" id="A0A937X2J7"/>
<dbReference type="Proteomes" id="UP000703893">
    <property type="component" value="Unassembled WGS sequence"/>
</dbReference>
<name>A0A937X2J7_9BACT</name>
<reference evidence="1 2" key="1">
    <citation type="submission" date="2019-03" db="EMBL/GenBank/DDBJ databases">
        <title>Lake Tanganyika Metagenome-Assembled Genomes (MAGs).</title>
        <authorList>
            <person name="Tran P."/>
        </authorList>
    </citation>
    <scope>NUCLEOTIDE SEQUENCE [LARGE SCALE GENOMIC DNA]</scope>
    <source>
        <strain evidence="1">K_DeepCast_65m_m2_236</strain>
    </source>
</reference>